<comment type="caution">
    <text evidence="1">The sequence shown here is derived from an EMBL/GenBank/DDBJ whole genome shotgun (WGS) entry which is preliminary data.</text>
</comment>
<reference evidence="1 2" key="1">
    <citation type="journal article" date="2011" name="Front. Microbiol.">
        <title>Two Strains of Crocosphaera watsonii with Highly Conserved Genomes are Distinguished by Strain-Specific Features.</title>
        <authorList>
            <person name="Bench S.R."/>
            <person name="Ilikchyan I.N."/>
            <person name="Tripp H.J."/>
            <person name="Zehr J.P."/>
        </authorList>
    </citation>
    <scope>NUCLEOTIDE SEQUENCE [LARGE SCALE GENOMIC DNA]</scope>
    <source>
        <strain evidence="1 2">WH 0003</strain>
    </source>
</reference>
<evidence type="ECO:0000313" key="2">
    <source>
        <dbReference type="Proteomes" id="UP000003477"/>
    </source>
</evidence>
<protein>
    <submittedName>
        <fullName evidence="1">Uncharacterized protein</fullName>
    </submittedName>
</protein>
<dbReference type="EMBL" id="AESD01000214">
    <property type="protein sequence ID" value="EHJ13953.1"/>
    <property type="molecule type" value="Genomic_DNA"/>
</dbReference>
<name>G5J1H4_CROWT</name>
<evidence type="ECO:0000313" key="1">
    <source>
        <dbReference type="EMBL" id="EHJ13953.1"/>
    </source>
</evidence>
<dbReference type="AlphaFoldDB" id="G5J1H4"/>
<dbReference type="Proteomes" id="UP000003477">
    <property type="component" value="Unassembled WGS sequence"/>
</dbReference>
<organism evidence="1 2">
    <name type="scientific">Crocosphaera watsonii WH 0003</name>
    <dbReference type="NCBI Taxonomy" id="423471"/>
    <lineage>
        <taxon>Bacteria</taxon>
        <taxon>Bacillati</taxon>
        <taxon>Cyanobacteriota</taxon>
        <taxon>Cyanophyceae</taxon>
        <taxon>Oscillatoriophycideae</taxon>
        <taxon>Chroococcales</taxon>
        <taxon>Aphanothecaceae</taxon>
        <taxon>Crocosphaera</taxon>
    </lineage>
</organism>
<dbReference type="PATRIC" id="fig|423471.3.peg.1258"/>
<sequence length="44" mass="5044">MPEQDNFAVVICRGNDHTEDNIDDIRPTRRNNQWTCTGNSTVIP</sequence>
<gene>
    <name evidence="1" type="ORF">CWATWH0003_1358</name>
</gene>
<proteinExistence type="predicted"/>
<accession>G5J1H4</accession>